<evidence type="ECO:0000256" key="7">
    <source>
        <dbReference type="ARBA" id="ARBA00022840"/>
    </source>
</evidence>
<comment type="catalytic activity">
    <reaction evidence="11">
        <text>2-formamido-N(1)-(5-O-phospho-beta-D-ribosyl)acetamidine + ATP = 5-amino-1-(5-phospho-beta-D-ribosyl)imidazole + ADP + phosphate + H(+)</text>
        <dbReference type="Rhea" id="RHEA:23032"/>
        <dbReference type="ChEBI" id="CHEBI:15378"/>
        <dbReference type="ChEBI" id="CHEBI:30616"/>
        <dbReference type="ChEBI" id="CHEBI:43474"/>
        <dbReference type="ChEBI" id="CHEBI:137981"/>
        <dbReference type="ChEBI" id="CHEBI:147287"/>
        <dbReference type="ChEBI" id="CHEBI:456216"/>
        <dbReference type="EC" id="6.3.3.1"/>
    </reaction>
</comment>
<keyword evidence="5 14" id="KW-0436">Ligase</keyword>
<comment type="pathway">
    <text evidence="1">Purine metabolism; IMP biosynthesis via de novo pathway; 5-amino-1-(5-phospho-D-ribosyl)imidazole from N(2)-formyl-N(1)-(5-phospho-D-ribosyl)glycinamide: step 2/2.</text>
</comment>
<dbReference type="InterPro" id="IPR036921">
    <property type="entry name" value="PurM-like_N_sf"/>
</dbReference>
<gene>
    <name evidence="14" type="ORF">FHW36_10760</name>
</gene>
<dbReference type="GO" id="GO:0004641">
    <property type="term" value="F:phosphoribosylformylglycinamidine cyclo-ligase activity"/>
    <property type="evidence" value="ECO:0007669"/>
    <property type="project" value="UniProtKB-EC"/>
</dbReference>
<keyword evidence="15" id="KW-1185">Reference proteome</keyword>
<evidence type="ECO:0000256" key="1">
    <source>
        <dbReference type="ARBA" id="ARBA00004686"/>
    </source>
</evidence>
<sequence>MDNNIYAKRGVSAGKEDVHNAIKNIDKGLYPKAFCKIVPDILGGDEAYCNIMHADGAGTKSSLAYIYWKETGDLGVWKGIAQDAIIMNMDDLLCVGATDNILLSSTIGRNKQLLPGEVIAAIINGTEEILAELRHHGISIYSTGGETADVGDLVRTIIVDSTVTCRMKRADVISNDRIQAGDVVVGLASYGQATYETEYNGGMGSNGLTSARHDVFNKDIATKYPESFDPNIPFELVFSGKKSLTDKIEVPGFGAIDAGKLVLSPTRTYAPVIKKILEQFRPQIHGMVHCSGGAQTKVLHFIEQLHVIKDSLFPVPPLFSLIQEQSGTPWKEMYQVFNMGHRMELYVPEAIAADIIAISKSFNIDAQIVGRVEAAPQKKVTVKAPAGTFVYE</sequence>
<dbReference type="UniPathway" id="UPA00074">
    <property type="reaction ID" value="UER00129"/>
</dbReference>
<dbReference type="PANTHER" id="PTHR10520">
    <property type="entry name" value="TRIFUNCTIONAL PURINE BIOSYNTHETIC PROTEIN ADENOSINE-3-RELATED"/>
    <property type="match status" value="1"/>
</dbReference>
<evidence type="ECO:0000259" key="12">
    <source>
        <dbReference type="Pfam" id="PF00586"/>
    </source>
</evidence>
<dbReference type="AlphaFoldDB" id="A0A561PG83"/>
<dbReference type="Gene3D" id="3.90.650.10">
    <property type="entry name" value="PurM-like C-terminal domain"/>
    <property type="match status" value="1"/>
</dbReference>
<dbReference type="EMBL" id="VIWO01000007">
    <property type="protein sequence ID" value="TWF37134.1"/>
    <property type="molecule type" value="Genomic_DNA"/>
</dbReference>
<feature type="domain" description="PurM-like C-terminal" evidence="13">
    <location>
        <begin position="180"/>
        <end position="383"/>
    </location>
</feature>
<evidence type="ECO:0000256" key="10">
    <source>
        <dbReference type="ARBA" id="ARBA00033093"/>
    </source>
</evidence>
<evidence type="ECO:0000256" key="11">
    <source>
        <dbReference type="ARBA" id="ARBA00049057"/>
    </source>
</evidence>
<dbReference type="GO" id="GO:0006189">
    <property type="term" value="P:'de novo' IMP biosynthetic process"/>
    <property type="evidence" value="ECO:0007669"/>
    <property type="project" value="UniProtKB-UniPathway"/>
</dbReference>
<dbReference type="InterPro" id="IPR010918">
    <property type="entry name" value="PurM-like_C_dom"/>
</dbReference>
<dbReference type="GO" id="GO:0005524">
    <property type="term" value="F:ATP binding"/>
    <property type="evidence" value="ECO:0007669"/>
    <property type="project" value="UniProtKB-KW"/>
</dbReference>
<dbReference type="GO" id="GO:0046084">
    <property type="term" value="P:adenine biosynthetic process"/>
    <property type="evidence" value="ECO:0007669"/>
    <property type="project" value="TreeGrafter"/>
</dbReference>
<evidence type="ECO:0000256" key="5">
    <source>
        <dbReference type="ARBA" id="ARBA00022598"/>
    </source>
</evidence>
<dbReference type="OrthoDB" id="9802507at2"/>
<dbReference type="SUPFAM" id="SSF56042">
    <property type="entry name" value="PurM C-terminal domain-like"/>
    <property type="match status" value="1"/>
</dbReference>
<proteinExistence type="inferred from homology"/>
<dbReference type="EC" id="6.3.3.1" evidence="3"/>
<evidence type="ECO:0000256" key="4">
    <source>
        <dbReference type="ARBA" id="ARBA00020367"/>
    </source>
</evidence>
<protein>
    <recommendedName>
        <fullName evidence="4">Phosphoribosylformylglycinamidine cyclo-ligase</fullName>
        <ecNumber evidence="3">6.3.3.1</ecNumber>
    </recommendedName>
    <alternativeName>
        <fullName evidence="9">AIR synthase</fullName>
    </alternativeName>
    <alternativeName>
        <fullName evidence="10">AIRS</fullName>
    </alternativeName>
    <alternativeName>
        <fullName evidence="8">Phosphoribosyl-aminoimidazole synthetase</fullName>
    </alternativeName>
</protein>
<dbReference type="GO" id="GO:0004637">
    <property type="term" value="F:phosphoribosylamine-glycine ligase activity"/>
    <property type="evidence" value="ECO:0007669"/>
    <property type="project" value="TreeGrafter"/>
</dbReference>
<reference evidence="14 15" key="1">
    <citation type="submission" date="2019-06" db="EMBL/GenBank/DDBJ databases">
        <title>Sorghum-associated microbial communities from plants grown in Nebraska, USA.</title>
        <authorList>
            <person name="Schachtman D."/>
        </authorList>
    </citation>
    <scope>NUCLEOTIDE SEQUENCE [LARGE SCALE GENOMIC DNA]</scope>
    <source>
        <strain evidence="14 15">1209</strain>
    </source>
</reference>
<evidence type="ECO:0000313" key="15">
    <source>
        <dbReference type="Proteomes" id="UP000320811"/>
    </source>
</evidence>
<dbReference type="PANTHER" id="PTHR10520:SF12">
    <property type="entry name" value="TRIFUNCTIONAL PURINE BIOSYNTHETIC PROTEIN ADENOSINE-3"/>
    <property type="match status" value="1"/>
</dbReference>
<dbReference type="SUPFAM" id="SSF55326">
    <property type="entry name" value="PurM N-terminal domain-like"/>
    <property type="match status" value="1"/>
</dbReference>
<evidence type="ECO:0000256" key="3">
    <source>
        <dbReference type="ARBA" id="ARBA00013047"/>
    </source>
</evidence>
<evidence type="ECO:0000256" key="8">
    <source>
        <dbReference type="ARBA" id="ARBA00031908"/>
    </source>
</evidence>
<evidence type="ECO:0000256" key="6">
    <source>
        <dbReference type="ARBA" id="ARBA00022741"/>
    </source>
</evidence>
<comment type="caution">
    <text evidence="14">The sequence shown here is derived from an EMBL/GenBank/DDBJ whole genome shotgun (WGS) entry which is preliminary data.</text>
</comment>
<comment type="similarity">
    <text evidence="2">Belongs to the AIR synthase family.</text>
</comment>
<dbReference type="GO" id="GO:0005829">
    <property type="term" value="C:cytosol"/>
    <property type="evidence" value="ECO:0007669"/>
    <property type="project" value="TreeGrafter"/>
</dbReference>
<evidence type="ECO:0000256" key="9">
    <source>
        <dbReference type="ARBA" id="ARBA00032931"/>
    </source>
</evidence>
<evidence type="ECO:0000313" key="14">
    <source>
        <dbReference type="EMBL" id="TWF37134.1"/>
    </source>
</evidence>
<evidence type="ECO:0000256" key="2">
    <source>
        <dbReference type="ARBA" id="ARBA00010280"/>
    </source>
</evidence>
<name>A0A561PG83_9BACT</name>
<dbReference type="Gene3D" id="3.30.1330.10">
    <property type="entry name" value="PurM-like, N-terminal domain"/>
    <property type="match status" value="1"/>
</dbReference>
<dbReference type="InterPro" id="IPR016188">
    <property type="entry name" value="PurM-like_N"/>
</dbReference>
<dbReference type="Pfam" id="PF00586">
    <property type="entry name" value="AIRS"/>
    <property type="match status" value="1"/>
</dbReference>
<dbReference type="RefSeq" id="WP_145671955.1">
    <property type="nucleotide sequence ID" value="NZ_VIWO01000007.1"/>
</dbReference>
<organism evidence="14 15">
    <name type="scientific">Chitinophaga polysaccharea</name>
    <dbReference type="NCBI Taxonomy" id="1293035"/>
    <lineage>
        <taxon>Bacteria</taxon>
        <taxon>Pseudomonadati</taxon>
        <taxon>Bacteroidota</taxon>
        <taxon>Chitinophagia</taxon>
        <taxon>Chitinophagales</taxon>
        <taxon>Chitinophagaceae</taxon>
        <taxon>Chitinophaga</taxon>
    </lineage>
</organism>
<feature type="domain" description="PurM-like N-terminal" evidence="12">
    <location>
        <begin position="48"/>
        <end position="166"/>
    </location>
</feature>
<keyword evidence="7" id="KW-0067">ATP-binding</keyword>
<evidence type="ECO:0000259" key="13">
    <source>
        <dbReference type="Pfam" id="PF02769"/>
    </source>
</evidence>
<accession>A0A561PG83</accession>
<keyword evidence="6" id="KW-0547">Nucleotide-binding</keyword>
<dbReference type="Pfam" id="PF02769">
    <property type="entry name" value="AIRS_C"/>
    <property type="match status" value="1"/>
</dbReference>
<dbReference type="Proteomes" id="UP000320811">
    <property type="component" value="Unassembled WGS sequence"/>
</dbReference>
<dbReference type="InterPro" id="IPR004733">
    <property type="entry name" value="PurM_cligase"/>
</dbReference>
<dbReference type="InterPro" id="IPR036676">
    <property type="entry name" value="PurM-like_C_sf"/>
</dbReference>